<feature type="repeat" description="ANK" evidence="1">
    <location>
        <begin position="104"/>
        <end position="125"/>
    </location>
</feature>
<keyword evidence="1" id="KW-0040">ANK repeat</keyword>
<reference evidence="2" key="1">
    <citation type="submission" date="2023-07" db="EMBL/GenBank/DDBJ databases">
        <title>draft genome sequence of fig (Ficus carica).</title>
        <authorList>
            <person name="Takahashi T."/>
            <person name="Nishimura K."/>
        </authorList>
    </citation>
    <scope>NUCLEOTIDE SEQUENCE</scope>
</reference>
<accession>A0AA88D9F4</accession>
<evidence type="ECO:0000313" key="3">
    <source>
        <dbReference type="Proteomes" id="UP001187192"/>
    </source>
</evidence>
<proteinExistence type="predicted"/>
<sequence length="198" mass="22315">MERRLEVAARAGDIDALYSLLKEDANLLDRIENIPFIDTPLHIAASAGQVLFALEIMRLKPSFARKWNQNGYSPIYLALQNEQTELVISLLDVDRDLVRVRGREGKTPLHFAAECGMIDVLAEFLSVCPKSIQDLTIRKETALHVAVKSDKLEALKVLLGWLEHVGKDRPVLKWCDNEGNTILHVAASRFQIEARPYS</sequence>
<dbReference type="SMART" id="SM00248">
    <property type="entry name" value="ANK"/>
    <property type="match status" value="4"/>
</dbReference>
<dbReference type="PANTHER" id="PTHR24128:SF24">
    <property type="entry name" value="ANKYRIN REPEAT PROTEIN"/>
    <property type="match status" value="1"/>
</dbReference>
<comment type="caution">
    <text evidence="2">The sequence shown here is derived from an EMBL/GenBank/DDBJ whole genome shotgun (WGS) entry which is preliminary data.</text>
</comment>
<dbReference type="Pfam" id="PF12796">
    <property type="entry name" value="Ank_2"/>
    <property type="match status" value="2"/>
</dbReference>
<dbReference type="PANTHER" id="PTHR24128">
    <property type="entry name" value="HOMEOBOX PROTEIN WARIAI"/>
    <property type="match status" value="1"/>
</dbReference>
<protein>
    <recommendedName>
        <fullName evidence="4">Ankyrin repeat-containing protein BDA1-like</fullName>
    </recommendedName>
</protein>
<dbReference type="Pfam" id="PF00023">
    <property type="entry name" value="Ank"/>
    <property type="match status" value="1"/>
</dbReference>
<dbReference type="PROSITE" id="PS50088">
    <property type="entry name" value="ANK_REPEAT"/>
    <property type="match status" value="1"/>
</dbReference>
<dbReference type="AlphaFoldDB" id="A0AA88D9F4"/>
<evidence type="ECO:0000313" key="2">
    <source>
        <dbReference type="EMBL" id="GMN30939.1"/>
    </source>
</evidence>
<keyword evidence="3" id="KW-1185">Reference proteome</keyword>
<dbReference type="PROSITE" id="PS50297">
    <property type="entry name" value="ANK_REP_REGION"/>
    <property type="match status" value="1"/>
</dbReference>
<dbReference type="EMBL" id="BTGU01000003">
    <property type="protein sequence ID" value="GMN30939.1"/>
    <property type="molecule type" value="Genomic_DNA"/>
</dbReference>
<evidence type="ECO:0008006" key="4">
    <source>
        <dbReference type="Google" id="ProtNLM"/>
    </source>
</evidence>
<dbReference type="SUPFAM" id="SSF48403">
    <property type="entry name" value="Ankyrin repeat"/>
    <property type="match status" value="1"/>
</dbReference>
<organism evidence="2 3">
    <name type="scientific">Ficus carica</name>
    <name type="common">Common fig</name>
    <dbReference type="NCBI Taxonomy" id="3494"/>
    <lineage>
        <taxon>Eukaryota</taxon>
        <taxon>Viridiplantae</taxon>
        <taxon>Streptophyta</taxon>
        <taxon>Embryophyta</taxon>
        <taxon>Tracheophyta</taxon>
        <taxon>Spermatophyta</taxon>
        <taxon>Magnoliopsida</taxon>
        <taxon>eudicotyledons</taxon>
        <taxon>Gunneridae</taxon>
        <taxon>Pentapetalae</taxon>
        <taxon>rosids</taxon>
        <taxon>fabids</taxon>
        <taxon>Rosales</taxon>
        <taxon>Moraceae</taxon>
        <taxon>Ficeae</taxon>
        <taxon>Ficus</taxon>
    </lineage>
</organism>
<dbReference type="Gene3D" id="1.25.40.20">
    <property type="entry name" value="Ankyrin repeat-containing domain"/>
    <property type="match status" value="1"/>
</dbReference>
<name>A0AA88D9F4_FICCA</name>
<dbReference type="InterPro" id="IPR036770">
    <property type="entry name" value="Ankyrin_rpt-contain_sf"/>
</dbReference>
<dbReference type="Proteomes" id="UP001187192">
    <property type="component" value="Unassembled WGS sequence"/>
</dbReference>
<evidence type="ECO:0000256" key="1">
    <source>
        <dbReference type="PROSITE-ProRule" id="PRU00023"/>
    </source>
</evidence>
<dbReference type="InterPro" id="IPR002110">
    <property type="entry name" value="Ankyrin_rpt"/>
</dbReference>
<gene>
    <name evidence="2" type="ORF">TIFTF001_003037</name>
</gene>